<name>A0A2K3LCP3_TRIPR</name>
<dbReference type="AlphaFoldDB" id="A0A2K3LCP3"/>
<dbReference type="EMBL" id="ASHM01030423">
    <property type="protein sequence ID" value="PNX76308.1"/>
    <property type="molecule type" value="Genomic_DNA"/>
</dbReference>
<dbReference type="PANTHER" id="PTHR47592:SF27">
    <property type="entry name" value="OS08G0421700 PROTEIN"/>
    <property type="match status" value="1"/>
</dbReference>
<dbReference type="Proteomes" id="UP000236291">
    <property type="component" value="Unassembled WGS sequence"/>
</dbReference>
<dbReference type="InterPro" id="IPR054722">
    <property type="entry name" value="PolX-like_BBD"/>
</dbReference>
<feature type="domain" description="Retrovirus-related Pol polyprotein from transposon TNT 1-94-like beta-barrel" evidence="1">
    <location>
        <begin position="49"/>
        <end position="129"/>
    </location>
</feature>
<evidence type="ECO:0000259" key="1">
    <source>
        <dbReference type="Pfam" id="PF22936"/>
    </source>
</evidence>
<dbReference type="Pfam" id="PF22936">
    <property type="entry name" value="Pol_BBD"/>
    <property type="match status" value="1"/>
</dbReference>
<accession>A0A2K3LCP3</accession>
<organism evidence="2 3">
    <name type="scientific">Trifolium pratense</name>
    <name type="common">Red clover</name>
    <dbReference type="NCBI Taxonomy" id="57577"/>
    <lineage>
        <taxon>Eukaryota</taxon>
        <taxon>Viridiplantae</taxon>
        <taxon>Streptophyta</taxon>
        <taxon>Embryophyta</taxon>
        <taxon>Tracheophyta</taxon>
        <taxon>Spermatophyta</taxon>
        <taxon>Magnoliopsida</taxon>
        <taxon>eudicotyledons</taxon>
        <taxon>Gunneridae</taxon>
        <taxon>Pentapetalae</taxon>
        <taxon>rosids</taxon>
        <taxon>fabids</taxon>
        <taxon>Fabales</taxon>
        <taxon>Fabaceae</taxon>
        <taxon>Papilionoideae</taxon>
        <taxon>50 kb inversion clade</taxon>
        <taxon>NPAAA clade</taxon>
        <taxon>Hologalegina</taxon>
        <taxon>IRL clade</taxon>
        <taxon>Trifolieae</taxon>
        <taxon>Trifolium</taxon>
    </lineage>
</organism>
<evidence type="ECO:0000313" key="2">
    <source>
        <dbReference type="EMBL" id="PNX76308.1"/>
    </source>
</evidence>
<reference evidence="2 3" key="1">
    <citation type="journal article" date="2014" name="Am. J. Bot.">
        <title>Genome assembly and annotation for red clover (Trifolium pratense; Fabaceae).</title>
        <authorList>
            <person name="Istvanek J."/>
            <person name="Jaros M."/>
            <person name="Krenek A."/>
            <person name="Repkova J."/>
        </authorList>
    </citation>
    <scope>NUCLEOTIDE SEQUENCE [LARGE SCALE GENOMIC DNA]</scope>
    <source>
        <strain evidence="3">cv. Tatra</strain>
        <tissue evidence="2">Young leaves</tissue>
    </source>
</reference>
<evidence type="ECO:0000313" key="3">
    <source>
        <dbReference type="Proteomes" id="UP000236291"/>
    </source>
</evidence>
<dbReference type="PANTHER" id="PTHR47592">
    <property type="entry name" value="PBF68 PROTEIN"/>
    <property type="match status" value="1"/>
</dbReference>
<feature type="non-terminal residue" evidence="2">
    <location>
        <position position="154"/>
    </location>
</feature>
<comment type="caution">
    <text evidence="2">The sequence shown here is derived from an EMBL/GenBank/DDBJ whole genome shotgun (WGS) entry which is preliminary data.</text>
</comment>
<proteinExistence type="predicted"/>
<sequence length="154" mass="17006">MCAKANCSKRAKLDGSYGGSGVADDDGELKYNGKGYLQECDESEKSEEWFLDSGCSNHMTPHREWLTSFDASRKTSIKLADSRKLAAEGTYNIVIRGKTGNKVIVEDVFYVPKMNYNLMSIGQLVEKGFSVTIEGNSLNLFDAKKNLVLKSTLS</sequence>
<reference evidence="2 3" key="2">
    <citation type="journal article" date="2017" name="Front. Plant Sci.">
        <title>Gene Classification and Mining of Molecular Markers Useful in Red Clover (Trifolium pratense) Breeding.</title>
        <authorList>
            <person name="Istvanek J."/>
            <person name="Dluhosova J."/>
            <person name="Dluhos P."/>
            <person name="Patkova L."/>
            <person name="Nedelnik J."/>
            <person name="Repkova J."/>
        </authorList>
    </citation>
    <scope>NUCLEOTIDE SEQUENCE [LARGE SCALE GENOMIC DNA]</scope>
    <source>
        <strain evidence="3">cv. Tatra</strain>
        <tissue evidence="2">Young leaves</tissue>
    </source>
</reference>
<protein>
    <submittedName>
        <fullName evidence="2">Retrovirus-related Pol polyprotein from transposon TNT 1-94</fullName>
    </submittedName>
</protein>
<gene>
    <name evidence="2" type="ORF">L195_g032253</name>
</gene>